<proteinExistence type="predicted"/>
<organism evidence="3 4">
    <name type="scientific">Adineta ricciae</name>
    <name type="common">Rotifer</name>
    <dbReference type="NCBI Taxonomy" id="249248"/>
    <lineage>
        <taxon>Eukaryota</taxon>
        <taxon>Metazoa</taxon>
        <taxon>Spiralia</taxon>
        <taxon>Gnathifera</taxon>
        <taxon>Rotifera</taxon>
        <taxon>Eurotatoria</taxon>
        <taxon>Bdelloidea</taxon>
        <taxon>Adinetida</taxon>
        <taxon>Adinetidae</taxon>
        <taxon>Adineta</taxon>
    </lineage>
</organism>
<feature type="signal peptide" evidence="1">
    <location>
        <begin position="1"/>
        <end position="23"/>
    </location>
</feature>
<name>A0A814TSQ2_ADIRI</name>
<sequence>MQSSCILPIIIILAACTVQLYLANCPMEKVCASFTGSDLEYCQDFFKRKTMALPSCMCDSKYTASADRKAVEYVGSSTEPFSTFSSKCVAACKKATQDSYYQRRGTECRCRCPTLDDIPGY</sequence>
<evidence type="ECO:0000313" key="2">
    <source>
        <dbReference type="EMBL" id="CAF1156998.1"/>
    </source>
</evidence>
<evidence type="ECO:0000313" key="3">
    <source>
        <dbReference type="EMBL" id="CAF1165339.1"/>
    </source>
</evidence>
<evidence type="ECO:0000256" key="1">
    <source>
        <dbReference type="SAM" id="SignalP"/>
    </source>
</evidence>
<dbReference type="Proteomes" id="UP000663828">
    <property type="component" value="Unassembled WGS sequence"/>
</dbReference>
<comment type="caution">
    <text evidence="3">The sequence shown here is derived from an EMBL/GenBank/DDBJ whole genome shotgun (WGS) entry which is preliminary data.</text>
</comment>
<evidence type="ECO:0000313" key="4">
    <source>
        <dbReference type="Proteomes" id="UP000663828"/>
    </source>
</evidence>
<protein>
    <submittedName>
        <fullName evidence="3">Uncharacterized protein</fullName>
    </submittedName>
</protein>
<gene>
    <name evidence="2" type="ORF">EDS130_LOCUS22926</name>
    <name evidence="3" type="ORF">XAT740_LOCUS21717</name>
</gene>
<keyword evidence="4" id="KW-1185">Reference proteome</keyword>
<dbReference type="EMBL" id="CAJNOJ010000123">
    <property type="protein sequence ID" value="CAF1156998.1"/>
    <property type="molecule type" value="Genomic_DNA"/>
</dbReference>
<dbReference type="Proteomes" id="UP000663852">
    <property type="component" value="Unassembled WGS sequence"/>
</dbReference>
<accession>A0A814TSQ2</accession>
<reference evidence="3" key="1">
    <citation type="submission" date="2021-02" db="EMBL/GenBank/DDBJ databases">
        <authorList>
            <person name="Nowell W R."/>
        </authorList>
    </citation>
    <scope>NUCLEOTIDE SEQUENCE</scope>
</reference>
<keyword evidence="1" id="KW-0732">Signal</keyword>
<dbReference type="AlphaFoldDB" id="A0A814TSQ2"/>
<dbReference type="EMBL" id="CAJNOR010001567">
    <property type="protein sequence ID" value="CAF1165339.1"/>
    <property type="molecule type" value="Genomic_DNA"/>
</dbReference>
<feature type="chain" id="PRO_5036410876" evidence="1">
    <location>
        <begin position="24"/>
        <end position="121"/>
    </location>
</feature>